<keyword evidence="1" id="KW-0805">Transcription regulation</keyword>
<dbReference type="SUPFAM" id="SSF48498">
    <property type="entry name" value="Tetracyclin repressor-like, C-terminal domain"/>
    <property type="match status" value="1"/>
</dbReference>
<evidence type="ECO:0000256" key="2">
    <source>
        <dbReference type="ARBA" id="ARBA00023125"/>
    </source>
</evidence>
<dbReference type="PANTHER" id="PTHR30055:SF234">
    <property type="entry name" value="HTH-TYPE TRANSCRIPTIONAL REGULATOR BETI"/>
    <property type="match status" value="1"/>
</dbReference>
<dbReference type="PANTHER" id="PTHR30055">
    <property type="entry name" value="HTH-TYPE TRANSCRIPTIONAL REGULATOR RUTR"/>
    <property type="match status" value="1"/>
</dbReference>
<dbReference type="InterPro" id="IPR049445">
    <property type="entry name" value="TetR_SbtR-like_C"/>
</dbReference>
<dbReference type="Proteomes" id="UP001056035">
    <property type="component" value="Chromosome"/>
</dbReference>
<evidence type="ECO:0000313" key="6">
    <source>
        <dbReference type="EMBL" id="UTI66712.1"/>
    </source>
</evidence>
<reference evidence="6 7" key="1">
    <citation type="submission" date="2022-06" db="EMBL/GenBank/DDBJ databases">
        <title>Paraconexibacter antarcticus.</title>
        <authorList>
            <person name="Kim C.S."/>
        </authorList>
    </citation>
    <scope>NUCLEOTIDE SEQUENCE [LARGE SCALE GENOMIC DNA]</scope>
    <source>
        <strain evidence="6 7">02-257</strain>
    </source>
</reference>
<protein>
    <submittedName>
        <fullName evidence="6">TetR/AcrR family transcriptional regulator</fullName>
    </submittedName>
</protein>
<accession>A0ABY5E0T7</accession>
<evidence type="ECO:0000256" key="3">
    <source>
        <dbReference type="ARBA" id="ARBA00023163"/>
    </source>
</evidence>
<dbReference type="SUPFAM" id="SSF46689">
    <property type="entry name" value="Homeodomain-like"/>
    <property type="match status" value="1"/>
</dbReference>
<proteinExistence type="predicted"/>
<feature type="domain" description="HTH tetR-type" evidence="5">
    <location>
        <begin position="1"/>
        <end position="54"/>
    </location>
</feature>
<dbReference type="PRINTS" id="PR00455">
    <property type="entry name" value="HTHTETR"/>
</dbReference>
<dbReference type="InterPro" id="IPR050109">
    <property type="entry name" value="HTH-type_TetR-like_transc_reg"/>
</dbReference>
<dbReference type="InterPro" id="IPR036271">
    <property type="entry name" value="Tet_transcr_reg_TetR-rel_C_sf"/>
</dbReference>
<evidence type="ECO:0000313" key="7">
    <source>
        <dbReference type="Proteomes" id="UP001056035"/>
    </source>
</evidence>
<dbReference type="RefSeq" id="WP_254573378.1">
    <property type="nucleotide sequence ID" value="NZ_CP098502.1"/>
</dbReference>
<name>A0ABY5E0T7_9ACTN</name>
<dbReference type="InterPro" id="IPR001647">
    <property type="entry name" value="HTH_TetR"/>
</dbReference>
<dbReference type="InterPro" id="IPR009057">
    <property type="entry name" value="Homeodomain-like_sf"/>
</dbReference>
<keyword evidence="2 4" id="KW-0238">DNA-binding</keyword>
<sequence>MVSAAAAVFGDGGLDASIDEVAARAGVGKATIYRSFPTKEHLVAAVACERLQGIARLAEQALRAPDAWAAFGELLGAMAQTQATDRILGGALASACELPELSAARQSVLAAIERVMHRAQEQGAMRPDATVQEVRVMFAGVAHVLNQADEHDAAVWRRYAGLIADGLRSVGQ</sequence>
<keyword evidence="3" id="KW-0804">Transcription</keyword>
<evidence type="ECO:0000259" key="5">
    <source>
        <dbReference type="PROSITE" id="PS50977"/>
    </source>
</evidence>
<organism evidence="6 7">
    <name type="scientific">Paraconexibacter antarcticus</name>
    <dbReference type="NCBI Taxonomy" id="2949664"/>
    <lineage>
        <taxon>Bacteria</taxon>
        <taxon>Bacillati</taxon>
        <taxon>Actinomycetota</taxon>
        <taxon>Thermoleophilia</taxon>
        <taxon>Solirubrobacterales</taxon>
        <taxon>Paraconexibacteraceae</taxon>
        <taxon>Paraconexibacter</taxon>
    </lineage>
</organism>
<gene>
    <name evidence="6" type="ORF">NBH00_10995</name>
</gene>
<dbReference type="Pfam" id="PF00440">
    <property type="entry name" value="TetR_N"/>
    <property type="match status" value="1"/>
</dbReference>
<feature type="DNA-binding region" description="H-T-H motif" evidence="4">
    <location>
        <begin position="17"/>
        <end position="36"/>
    </location>
</feature>
<evidence type="ECO:0000256" key="4">
    <source>
        <dbReference type="PROSITE-ProRule" id="PRU00335"/>
    </source>
</evidence>
<dbReference type="Gene3D" id="1.10.357.10">
    <property type="entry name" value="Tetracycline Repressor, domain 2"/>
    <property type="match status" value="1"/>
</dbReference>
<dbReference type="Pfam" id="PF21597">
    <property type="entry name" value="TetR_C_43"/>
    <property type="match status" value="1"/>
</dbReference>
<dbReference type="PROSITE" id="PS50977">
    <property type="entry name" value="HTH_TETR_2"/>
    <property type="match status" value="1"/>
</dbReference>
<keyword evidence="7" id="KW-1185">Reference proteome</keyword>
<evidence type="ECO:0000256" key="1">
    <source>
        <dbReference type="ARBA" id="ARBA00023015"/>
    </source>
</evidence>
<dbReference type="EMBL" id="CP098502">
    <property type="protein sequence ID" value="UTI66712.1"/>
    <property type="molecule type" value="Genomic_DNA"/>
</dbReference>